<dbReference type="PROSITE" id="PS51352">
    <property type="entry name" value="THIOREDOXIN_2"/>
    <property type="match status" value="1"/>
</dbReference>
<dbReference type="Gene3D" id="3.40.30.10">
    <property type="entry name" value="Glutaredoxin"/>
    <property type="match status" value="1"/>
</dbReference>
<keyword evidence="1 5" id="KW-0732">Signal</keyword>
<dbReference type="Proteomes" id="UP000441389">
    <property type="component" value="Unassembled WGS sequence"/>
</dbReference>
<reference evidence="7 8" key="1">
    <citation type="submission" date="2019-12" db="EMBL/GenBank/DDBJ databases">
        <authorList>
            <person name="Huq M.A."/>
        </authorList>
    </citation>
    <scope>NUCLEOTIDE SEQUENCE [LARGE SCALE GENOMIC DNA]</scope>
    <source>
        <strain evidence="7 8">MAH-20</strain>
    </source>
</reference>
<evidence type="ECO:0000313" key="8">
    <source>
        <dbReference type="Proteomes" id="UP000441389"/>
    </source>
</evidence>
<dbReference type="EMBL" id="WQMS01000016">
    <property type="protein sequence ID" value="MVO79301.1"/>
    <property type="molecule type" value="Genomic_DNA"/>
</dbReference>
<evidence type="ECO:0000256" key="4">
    <source>
        <dbReference type="ARBA" id="ARBA00023284"/>
    </source>
</evidence>
<accession>A0A6I4J8Z7</accession>
<protein>
    <submittedName>
        <fullName evidence="7">Thioredoxin domain-containing protein</fullName>
    </submittedName>
</protein>
<comment type="caution">
    <text evidence="7">The sequence shown here is derived from an EMBL/GenBank/DDBJ whole genome shotgun (WGS) entry which is preliminary data.</text>
</comment>
<dbReference type="CDD" id="cd03023">
    <property type="entry name" value="DsbA_Com1_like"/>
    <property type="match status" value="1"/>
</dbReference>
<dbReference type="InterPro" id="IPR041205">
    <property type="entry name" value="ScsC_N"/>
</dbReference>
<keyword evidence="8" id="KW-1185">Reference proteome</keyword>
<name>A0A6I4J8Z7_9SPHN</name>
<evidence type="ECO:0000256" key="5">
    <source>
        <dbReference type="SAM" id="SignalP"/>
    </source>
</evidence>
<feature type="domain" description="Thioredoxin" evidence="6">
    <location>
        <begin position="56"/>
        <end position="232"/>
    </location>
</feature>
<evidence type="ECO:0000256" key="2">
    <source>
        <dbReference type="ARBA" id="ARBA00023002"/>
    </source>
</evidence>
<dbReference type="SUPFAM" id="SSF52833">
    <property type="entry name" value="Thioredoxin-like"/>
    <property type="match status" value="1"/>
</dbReference>
<dbReference type="InterPro" id="IPR001853">
    <property type="entry name" value="DSBA-like_thioredoxin_dom"/>
</dbReference>
<gene>
    <name evidence="7" type="ORF">GON01_15315</name>
</gene>
<feature type="signal peptide" evidence="5">
    <location>
        <begin position="1"/>
        <end position="23"/>
    </location>
</feature>
<evidence type="ECO:0000256" key="1">
    <source>
        <dbReference type="ARBA" id="ARBA00022729"/>
    </source>
</evidence>
<evidence type="ECO:0000313" key="7">
    <source>
        <dbReference type="EMBL" id="MVO79301.1"/>
    </source>
</evidence>
<keyword evidence="2" id="KW-0560">Oxidoreductase</keyword>
<dbReference type="Pfam" id="PF01323">
    <property type="entry name" value="DSBA"/>
    <property type="match status" value="1"/>
</dbReference>
<keyword evidence="3" id="KW-1015">Disulfide bond</keyword>
<keyword evidence="4" id="KW-0676">Redox-active center</keyword>
<organism evidence="7 8">
    <name type="scientific">Sphingomonas horti</name>
    <dbReference type="NCBI Taxonomy" id="2682842"/>
    <lineage>
        <taxon>Bacteria</taxon>
        <taxon>Pseudomonadati</taxon>
        <taxon>Pseudomonadota</taxon>
        <taxon>Alphaproteobacteria</taxon>
        <taxon>Sphingomonadales</taxon>
        <taxon>Sphingomonadaceae</taxon>
        <taxon>Sphingomonas</taxon>
    </lineage>
</organism>
<evidence type="ECO:0000259" key="6">
    <source>
        <dbReference type="PROSITE" id="PS51352"/>
    </source>
</evidence>
<dbReference type="Pfam" id="PF18312">
    <property type="entry name" value="ScsC_N"/>
    <property type="match status" value="1"/>
</dbReference>
<dbReference type="PANTHER" id="PTHR13887:SF14">
    <property type="entry name" value="DISULFIDE BOND FORMATION PROTEIN D"/>
    <property type="match status" value="1"/>
</dbReference>
<proteinExistence type="predicted"/>
<sequence>MTRWLPYAGVALLSGVVASLGTAAALQGRGGEGVRAYLLQNPEVLQEAMDRLRLKQVAAQIAPYRKAIETPYAGAWIGAKDGDVTLVQFFDYACGYCKASLPDVQRLVRDDPKVKVVFRELPILSRESEVAARASLGAAEQGRFAAFHDALYAAGRPSPDTIAAAARAAGLDQAKLAAAMNAPRAEQELGQNIELARTLGFTGTPSWVVGNQVLSGAVGYDALKQAVAEARERS</sequence>
<feature type="chain" id="PRO_5026049505" evidence="5">
    <location>
        <begin position="24"/>
        <end position="234"/>
    </location>
</feature>
<dbReference type="GO" id="GO:0016491">
    <property type="term" value="F:oxidoreductase activity"/>
    <property type="evidence" value="ECO:0007669"/>
    <property type="project" value="UniProtKB-KW"/>
</dbReference>
<dbReference type="AlphaFoldDB" id="A0A6I4J8Z7"/>
<dbReference type="InterPro" id="IPR036249">
    <property type="entry name" value="Thioredoxin-like_sf"/>
</dbReference>
<dbReference type="RefSeq" id="WP_157028202.1">
    <property type="nucleotide sequence ID" value="NZ_WQMS01000016.1"/>
</dbReference>
<dbReference type="InterPro" id="IPR013766">
    <property type="entry name" value="Thioredoxin_domain"/>
</dbReference>
<dbReference type="PANTHER" id="PTHR13887">
    <property type="entry name" value="GLUTATHIONE S-TRANSFERASE KAPPA"/>
    <property type="match status" value="1"/>
</dbReference>
<evidence type="ECO:0000256" key="3">
    <source>
        <dbReference type="ARBA" id="ARBA00023157"/>
    </source>
</evidence>